<feature type="transmembrane region" description="Helical" evidence="1">
    <location>
        <begin position="58"/>
        <end position="78"/>
    </location>
</feature>
<dbReference type="Proteomes" id="UP000321353">
    <property type="component" value="Chromosome"/>
</dbReference>
<proteinExistence type="predicted"/>
<gene>
    <name evidence="2" type="ORF">Mal15_43930</name>
</gene>
<protein>
    <submittedName>
        <fullName evidence="2">Uncharacterized protein</fullName>
    </submittedName>
</protein>
<feature type="transmembrane region" description="Helical" evidence="1">
    <location>
        <begin position="229"/>
        <end position="247"/>
    </location>
</feature>
<evidence type="ECO:0000256" key="1">
    <source>
        <dbReference type="SAM" id="Phobius"/>
    </source>
</evidence>
<feature type="transmembrane region" description="Helical" evidence="1">
    <location>
        <begin position="309"/>
        <end position="330"/>
    </location>
</feature>
<keyword evidence="1" id="KW-1133">Transmembrane helix</keyword>
<evidence type="ECO:0000313" key="3">
    <source>
        <dbReference type="Proteomes" id="UP000321353"/>
    </source>
</evidence>
<feature type="transmembrane region" description="Helical" evidence="1">
    <location>
        <begin position="13"/>
        <end position="30"/>
    </location>
</feature>
<sequence>MHTFPDFRCPAEAMGLVGILFSLLAMWVALGRGHWWIRSAVGVTALGLLLPLHAYQPIVFFSLAGVGSVLLLSLLRCIAQRDHVHRRHPRTVPPLWHRIEFWSGALTGLVVAAACVGWAVRIFWDFGWLETFLVFLPVFFSIELVAMLFGDAFRLGPRSLSRSHSFDLSFRLFEVMLAIVLLAVLFAVNMFALQRGSNPHWPSMLGSAGLMMAATVSIAAIFMDFRARWRIVAMTILAVVLGMAFQFGTAGGKWLMQASSLFFFPGAPYSTMIGAYSAALLMTTLCAATAGAFRSQPIDAPGQRATRQVARVASCSLMGLYGICVIPIALRMASPLAPPDPIDQDTTAYQQLEATMAKAMMLNPKEHTLKDLAQAGQKKNADTINAAYASIRRSARQRLRAPDPLAGKTDVNNLGQKLNVFRSWARCMHKEAKVMVTNGQFSEASESWIDCIYVGHGLGRGSDFSHTLTGIAIEGIGHEGLTRIRKDLPIEQLTELLPALIMIDRQREPLDSIRRRTDLMMDQWLAWQYRLAMHAPAHLSAQTASETRTLVSPTVEATDDAIRRRDAAMRMLIAEFAGRIFSEKHGRMPGELEELVPEFLPSIPIDPYTDRPLIYRHTDQGFVVYSAGRNGIDDGGQFGDITTLPQDGSDFDLETLIRPIRTSTAVGFGGMN</sequence>
<evidence type="ECO:0000313" key="2">
    <source>
        <dbReference type="EMBL" id="QEG00323.1"/>
    </source>
</evidence>
<dbReference type="KEGG" id="smam:Mal15_43930"/>
<keyword evidence="3" id="KW-1185">Reference proteome</keyword>
<feature type="transmembrane region" description="Helical" evidence="1">
    <location>
        <begin position="99"/>
        <end position="120"/>
    </location>
</feature>
<keyword evidence="1" id="KW-0472">Membrane</keyword>
<feature type="transmembrane region" description="Helical" evidence="1">
    <location>
        <begin position="170"/>
        <end position="192"/>
    </location>
</feature>
<feature type="transmembrane region" description="Helical" evidence="1">
    <location>
        <begin position="204"/>
        <end position="222"/>
    </location>
</feature>
<dbReference type="RefSeq" id="WP_147869583.1">
    <property type="nucleotide sequence ID" value="NZ_CP036264.1"/>
</dbReference>
<dbReference type="AlphaFoldDB" id="A0A5B9MGC9"/>
<feature type="transmembrane region" description="Helical" evidence="1">
    <location>
        <begin position="126"/>
        <end position="149"/>
    </location>
</feature>
<accession>A0A5B9MGC9</accession>
<name>A0A5B9MGC9_9BACT</name>
<dbReference type="EMBL" id="CP036264">
    <property type="protein sequence ID" value="QEG00323.1"/>
    <property type="molecule type" value="Genomic_DNA"/>
</dbReference>
<reference evidence="2 3" key="1">
    <citation type="submission" date="2019-02" db="EMBL/GenBank/DDBJ databases">
        <title>Planctomycetal bacteria perform biofilm scaping via a novel small molecule.</title>
        <authorList>
            <person name="Jeske O."/>
            <person name="Boedeker C."/>
            <person name="Wiegand S."/>
            <person name="Breitling P."/>
            <person name="Kallscheuer N."/>
            <person name="Jogler M."/>
            <person name="Rohde M."/>
            <person name="Petersen J."/>
            <person name="Medema M.H."/>
            <person name="Surup F."/>
            <person name="Jogler C."/>
        </authorList>
    </citation>
    <scope>NUCLEOTIDE SEQUENCE [LARGE SCALE GENOMIC DNA]</scope>
    <source>
        <strain evidence="2 3">Mal15</strain>
    </source>
</reference>
<feature type="transmembrane region" description="Helical" evidence="1">
    <location>
        <begin position="267"/>
        <end position="288"/>
    </location>
</feature>
<organism evidence="2 3">
    <name type="scientific">Stieleria maiorica</name>
    <dbReference type="NCBI Taxonomy" id="2795974"/>
    <lineage>
        <taxon>Bacteria</taxon>
        <taxon>Pseudomonadati</taxon>
        <taxon>Planctomycetota</taxon>
        <taxon>Planctomycetia</taxon>
        <taxon>Pirellulales</taxon>
        <taxon>Pirellulaceae</taxon>
        <taxon>Stieleria</taxon>
    </lineage>
</organism>
<keyword evidence="1" id="KW-0812">Transmembrane</keyword>